<dbReference type="AlphaFoldDB" id="A0A401VTV7"/>
<sequence length="68" mass="7376">MFQRAGERQWGTVVAAKAELNDLVTVRAEVKEHRAGRRLAAEYGCEAPGGKGGHTRPGATFVRTVTRP</sequence>
<name>A0A401VTV7_STREY</name>
<reference evidence="2 3" key="1">
    <citation type="submission" date="2018-11" db="EMBL/GenBank/DDBJ databases">
        <title>Whole genome sequence of Streptomyces paromomycinus NBRC 15454(T).</title>
        <authorList>
            <person name="Komaki H."/>
            <person name="Tamura T."/>
        </authorList>
    </citation>
    <scope>NUCLEOTIDE SEQUENCE [LARGE SCALE GENOMIC DNA]</scope>
    <source>
        <strain evidence="2 3">NBRC 15454</strain>
    </source>
</reference>
<evidence type="ECO:0000256" key="1">
    <source>
        <dbReference type="SAM" id="MobiDB-lite"/>
    </source>
</evidence>
<feature type="region of interest" description="Disordered" evidence="1">
    <location>
        <begin position="46"/>
        <end position="68"/>
    </location>
</feature>
<comment type="caution">
    <text evidence="2">The sequence shown here is derived from an EMBL/GenBank/DDBJ whole genome shotgun (WGS) entry which is preliminary data.</text>
</comment>
<keyword evidence="3" id="KW-1185">Reference proteome</keyword>
<protein>
    <submittedName>
        <fullName evidence="2">Uncharacterized protein</fullName>
    </submittedName>
</protein>
<gene>
    <name evidence="2" type="ORF">GKJPGBOP_00131</name>
</gene>
<dbReference type="EMBL" id="BHZD01000001">
    <property type="protein sequence ID" value="GCD40482.1"/>
    <property type="molecule type" value="Genomic_DNA"/>
</dbReference>
<evidence type="ECO:0000313" key="3">
    <source>
        <dbReference type="Proteomes" id="UP000286746"/>
    </source>
</evidence>
<proteinExistence type="predicted"/>
<evidence type="ECO:0000313" key="2">
    <source>
        <dbReference type="EMBL" id="GCD40482.1"/>
    </source>
</evidence>
<dbReference type="Proteomes" id="UP000286746">
    <property type="component" value="Unassembled WGS sequence"/>
</dbReference>
<organism evidence="2 3">
    <name type="scientific">Streptomyces paromomycinus</name>
    <name type="common">Streptomyces rimosus subsp. paromomycinus</name>
    <dbReference type="NCBI Taxonomy" id="92743"/>
    <lineage>
        <taxon>Bacteria</taxon>
        <taxon>Bacillati</taxon>
        <taxon>Actinomycetota</taxon>
        <taxon>Actinomycetes</taxon>
        <taxon>Kitasatosporales</taxon>
        <taxon>Streptomycetaceae</taxon>
        <taxon>Streptomyces</taxon>
    </lineage>
</organism>
<accession>A0A401VTV7</accession>